<evidence type="ECO:0000313" key="3">
    <source>
        <dbReference type="Proteomes" id="UP000251431"/>
    </source>
</evidence>
<accession>A0A2X1AIW1</accession>
<protein>
    <submittedName>
        <fullName evidence="2">Uncharacterized protein</fullName>
    </submittedName>
</protein>
<evidence type="ECO:0000313" key="2">
    <source>
        <dbReference type="EMBL" id="SPU40562.1"/>
    </source>
</evidence>
<proteinExistence type="predicted"/>
<feature type="compositionally biased region" description="Low complexity" evidence="1">
    <location>
        <begin position="67"/>
        <end position="76"/>
    </location>
</feature>
<reference evidence="2 3" key="1">
    <citation type="submission" date="2018-06" db="EMBL/GenBank/DDBJ databases">
        <authorList>
            <consortium name="Pathogen Informatics"/>
            <person name="Doyle S."/>
        </authorList>
    </citation>
    <scope>NUCLEOTIDE SEQUENCE [LARGE SCALE GENOMIC DNA]</scope>
    <source>
        <strain evidence="2 3">NCTC7582</strain>
    </source>
</reference>
<dbReference type="AlphaFoldDB" id="A0A2X1AIW1"/>
<feature type="region of interest" description="Disordered" evidence="1">
    <location>
        <begin position="67"/>
        <end position="98"/>
    </location>
</feature>
<name>A0A2X1AIW1_9BACI</name>
<organism evidence="2 3">
    <name type="scientific">Lysinibacillus capsici</name>
    <dbReference type="NCBI Taxonomy" id="2115968"/>
    <lineage>
        <taxon>Bacteria</taxon>
        <taxon>Bacillati</taxon>
        <taxon>Bacillota</taxon>
        <taxon>Bacilli</taxon>
        <taxon>Bacillales</taxon>
        <taxon>Bacillaceae</taxon>
        <taxon>Lysinibacillus</taxon>
    </lineage>
</organism>
<feature type="compositionally biased region" description="Polar residues" evidence="1">
    <location>
        <begin position="77"/>
        <end position="98"/>
    </location>
</feature>
<evidence type="ECO:0000256" key="1">
    <source>
        <dbReference type="SAM" id="MobiDB-lite"/>
    </source>
</evidence>
<sequence length="98" mass="10630">MFMLPKDKADSFKLEDAISNPNSTRIYPNNLSNVSQALSIPVDAFGNQLDSSTEYVAKVLTLAKGTSSLSNTSNNSVQLNKSPDNNNNEAPQDPQINQ</sequence>
<gene>
    <name evidence="2" type="ORF">NCTC7582_05104</name>
</gene>
<dbReference type="Proteomes" id="UP000251431">
    <property type="component" value="Unassembled WGS sequence"/>
</dbReference>
<dbReference type="EMBL" id="UAQE01000005">
    <property type="protein sequence ID" value="SPU40562.1"/>
    <property type="molecule type" value="Genomic_DNA"/>
</dbReference>